<evidence type="ECO:0000313" key="3">
    <source>
        <dbReference type="Proteomes" id="UP000648182"/>
    </source>
</evidence>
<proteinExistence type="predicted"/>
<organism evidence="2 3">
    <name type="scientific">Bacillus norwichensis</name>
    <dbReference type="NCBI Taxonomy" id="2762217"/>
    <lineage>
        <taxon>Bacteria</taxon>
        <taxon>Bacillati</taxon>
        <taxon>Bacillota</taxon>
        <taxon>Bacilli</taxon>
        <taxon>Bacillales</taxon>
        <taxon>Bacillaceae</taxon>
        <taxon>Bacillus</taxon>
    </lineage>
</organism>
<reference evidence="2 3" key="1">
    <citation type="submission" date="2020-08" db="EMBL/GenBank/DDBJ databases">
        <title>A Genomic Blueprint of the Chicken Gut Microbiome.</title>
        <authorList>
            <person name="Gilroy R."/>
            <person name="Ravi A."/>
            <person name="Getino M."/>
            <person name="Pursley I."/>
            <person name="Horton D.L."/>
            <person name="Alikhan N.-F."/>
            <person name="Baker D."/>
            <person name="Gharbi K."/>
            <person name="Hall N."/>
            <person name="Watson M."/>
            <person name="Adriaenssens E.M."/>
            <person name="Foster-Nyarko E."/>
            <person name="Jarju S."/>
            <person name="Secka A."/>
            <person name="Antonio M."/>
            <person name="Oren A."/>
            <person name="Chaudhuri R."/>
            <person name="La Ragione R.M."/>
            <person name="Hildebrand F."/>
            <person name="Pallen M.J."/>
        </authorList>
    </citation>
    <scope>NUCLEOTIDE SEQUENCE [LARGE SCALE GENOMIC DNA]</scope>
    <source>
        <strain evidence="2 3">Sa1BUA2</strain>
    </source>
</reference>
<keyword evidence="3" id="KW-1185">Reference proteome</keyword>
<gene>
    <name evidence="2" type="ORF">H9631_20150</name>
</gene>
<sequence>MAEDVLCEVENCHFWKKGNQCAADRIYIVSHTGNVAETEKETDCQTFAQRS</sequence>
<comment type="caution">
    <text evidence="2">The sequence shown here is derived from an EMBL/GenBank/DDBJ whole genome shotgun (WGS) entry which is preliminary data.</text>
</comment>
<protein>
    <submittedName>
        <fullName evidence="2">DUF1540 domain-containing protein</fullName>
    </submittedName>
</protein>
<accession>A0ABR8VS35</accession>
<feature type="domain" description="DUF1540" evidence="1">
    <location>
        <begin position="5"/>
        <end position="47"/>
    </location>
</feature>
<dbReference type="RefSeq" id="WP_191815940.1">
    <property type="nucleotide sequence ID" value="NZ_JACSPV010000056.1"/>
</dbReference>
<dbReference type="Pfam" id="PF07561">
    <property type="entry name" value="DUF1540"/>
    <property type="match status" value="1"/>
</dbReference>
<dbReference type="Proteomes" id="UP000648182">
    <property type="component" value="Unassembled WGS sequence"/>
</dbReference>
<dbReference type="EMBL" id="JACSPV010000056">
    <property type="protein sequence ID" value="MBD8007361.1"/>
    <property type="molecule type" value="Genomic_DNA"/>
</dbReference>
<name>A0ABR8VS35_9BACI</name>
<dbReference type="InterPro" id="IPR011437">
    <property type="entry name" value="DUF1540"/>
</dbReference>
<evidence type="ECO:0000259" key="1">
    <source>
        <dbReference type="Pfam" id="PF07561"/>
    </source>
</evidence>
<evidence type="ECO:0000313" key="2">
    <source>
        <dbReference type="EMBL" id="MBD8007361.1"/>
    </source>
</evidence>